<dbReference type="InterPro" id="IPR032466">
    <property type="entry name" value="Metal_Hydrolase"/>
</dbReference>
<dbReference type="InterPro" id="IPR000180">
    <property type="entry name" value="Dipep_AS"/>
</dbReference>
<dbReference type="InterPro" id="IPR008257">
    <property type="entry name" value="Pept_M19"/>
</dbReference>
<keyword evidence="2" id="KW-1185">Reference proteome</keyword>
<dbReference type="AlphaFoldDB" id="A0A369AW66"/>
<dbReference type="CDD" id="cd01301">
    <property type="entry name" value="rDP_like"/>
    <property type="match status" value="1"/>
</dbReference>
<dbReference type="PROSITE" id="PS00869">
    <property type="entry name" value="RENAL_DIPEPTIDASE_1"/>
    <property type="match status" value="1"/>
</dbReference>
<dbReference type="Gene3D" id="3.20.20.140">
    <property type="entry name" value="Metal-dependent hydrolases"/>
    <property type="match status" value="1"/>
</dbReference>
<dbReference type="Pfam" id="PF01244">
    <property type="entry name" value="Peptidase_M19"/>
    <property type="match status" value="1"/>
</dbReference>
<protein>
    <submittedName>
        <fullName evidence="1">Membrane dipeptidase</fullName>
    </submittedName>
</protein>
<dbReference type="Proteomes" id="UP000253090">
    <property type="component" value="Unassembled WGS sequence"/>
</dbReference>
<evidence type="ECO:0000313" key="1">
    <source>
        <dbReference type="EMBL" id="RCX12578.1"/>
    </source>
</evidence>
<organism evidence="1 2">
    <name type="scientific">Fontibacillus phaseoli</name>
    <dbReference type="NCBI Taxonomy" id="1416533"/>
    <lineage>
        <taxon>Bacteria</taxon>
        <taxon>Bacillati</taxon>
        <taxon>Bacillota</taxon>
        <taxon>Bacilli</taxon>
        <taxon>Bacillales</taxon>
        <taxon>Paenibacillaceae</taxon>
        <taxon>Fontibacillus</taxon>
    </lineage>
</organism>
<accession>A0A369AW66</accession>
<gene>
    <name evidence="1" type="ORF">DFP94_12510</name>
</gene>
<dbReference type="SUPFAM" id="SSF51556">
    <property type="entry name" value="Metallo-dependent hydrolases"/>
    <property type="match status" value="1"/>
</dbReference>
<name>A0A369AW66_9BACL</name>
<dbReference type="PROSITE" id="PS51365">
    <property type="entry name" value="RENAL_DIPEPTIDASE_2"/>
    <property type="match status" value="1"/>
</dbReference>
<evidence type="ECO:0000313" key="2">
    <source>
        <dbReference type="Proteomes" id="UP000253090"/>
    </source>
</evidence>
<reference evidence="1 2" key="1">
    <citation type="submission" date="2018-07" db="EMBL/GenBank/DDBJ databases">
        <title>Genomic Encyclopedia of Type Strains, Phase III (KMG-III): the genomes of soil and plant-associated and newly described type strains.</title>
        <authorList>
            <person name="Whitman W."/>
        </authorList>
    </citation>
    <scope>NUCLEOTIDE SEQUENCE [LARGE SCALE GENOMIC DNA]</scope>
    <source>
        <strain evidence="1 2">CECT 8333</strain>
    </source>
</reference>
<comment type="caution">
    <text evidence="1">The sequence shown here is derived from an EMBL/GenBank/DDBJ whole genome shotgun (WGS) entry which is preliminary data.</text>
</comment>
<sequence>MAYKIVDFHCDVLSKMQMDHNLDFTRDPRLDVNLERMGQGGVELQCFAIYLSEKLGKPQFGYILDQIDLFRQKVVRSGLAAITTVEELDKAEKAGQPGGLLSVEGADGLEANLHYLKLCYERGVRCLGLTWNFANWAADGILEPQGGGFTPQGVELVQACHQLGIILDVSHLSVKGFWELAEVAEEAGKPFIASHSNAYRVCPHARNLRDDQIREIIALDGRIGITFVPWFVKKAPVVTSSDILPHLEHICSLGGERSIMFGSDFDGIESHIEDLRHVGQYANLAELLLRHYPEDLVKGWLSGNVLSFLRTWLPQTK</sequence>
<dbReference type="PANTHER" id="PTHR10443:SF12">
    <property type="entry name" value="DIPEPTIDASE"/>
    <property type="match status" value="1"/>
</dbReference>
<dbReference type="EMBL" id="QPJW01000025">
    <property type="protein sequence ID" value="RCX12578.1"/>
    <property type="molecule type" value="Genomic_DNA"/>
</dbReference>
<dbReference type="PANTHER" id="PTHR10443">
    <property type="entry name" value="MICROSOMAL DIPEPTIDASE"/>
    <property type="match status" value="1"/>
</dbReference>
<dbReference type="GO" id="GO:0070573">
    <property type="term" value="F:metallodipeptidase activity"/>
    <property type="evidence" value="ECO:0007669"/>
    <property type="project" value="InterPro"/>
</dbReference>
<proteinExistence type="predicted"/>
<dbReference type="GO" id="GO:0006508">
    <property type="term" value="P:proteolysis"/>
    <property type="evidence" value="ECO:0007669"/>
    <property type="project" value="InterPro"/>
</dbReference>